<dbReference type="InterPro" id="IPR023198">
    <property type="entry name" value="PGP-like_dom2"/>
</dbReference>
<dbReference type="CDD" id="cd02603">
    <property type="entry name" value="HAD_sEH-N_like"/>
    <property type="match status" value="1"/>
</dbReference>
<dbReference type="OrthoDB" id="9807742at2"/>
<evidence type="ECO:0000313" key="4">
    <source>
        <dbReference type="Proteomes" id="UP000325785"/>
    </source>
</evidence>
<sequence length="205" mass="23760">MINAVIFDIGNVLIEWQPEKYFDRVLGKAKRREMFDEVDIHGMMVRIDQGNVFADVVEDTAWAHSKWRQEVLKFRWKWTEIAQPEIPESVKLLRALKAKGMPVFALSNFGKENFPLSEAQYPFLTEFDRRYISGEMKMIKPDAEIYEAVEADCGLDPKTLFFTDDREDNIAAAAARGWQTHRFETPEGLARRLVEEGLLTQEDIA</sequence>
<organism evidence="1 3">
    <name type="scientific">Roseovarius indicus</name>
    <dbReference type="NCBI Taxonomy" id="540747"/>
    <lineage>
        <taxon>Bacteria</taxon>
        <taxon>Pseudomonadati</taxon>
        <taxon>Pseudomonadota</taxon>
        <taxon>Alphaproteobacteria</taxon>
        <taxon>Rhodobacterales</taxon>
        <taxon>Roseobacteraceae</taxon>
        <taxon>Roseovarius</taxon>
    </lineage>
</organism>
<dbReference type="InterPro" id="IPR036412">
    <property type="entry name" value="HAD-like_sf"/>
</dbReference>
<dbReference type="SFLD" id="SFLDG01129">
    <property type="entry name" value="C1.5:_HAD__Beta-PGM__Phosphata"/>
    <property type="match status" value="1"/>
</dbReference>
<name>A0A0T5PFJ2_9RHOB</name>
<dbReference type="STRING" id="540747.SAMN04488031_102812"/>
<dbReference type="Proteomes" id="UP000051401">
    <property type="component" value="Unassembled WGS sequence"/>
</dbReference>
<dbReference type="RefSeq" id="WP_057813047.1">
    <property type="nucleotide sequence ID" value="NZ_CAXRJZ010000041.1"/>
</dbReference>
<evidence type="ECO:0000313" key="2">
    <source>
        <dbReference type="EMBL" id="QEW28850.1"/>
    </source>
</evidence>
<dbReference type="KEGG" id="rid:RIdsm_04690"/>
<dbReference type="EC" id="3.1.3.-" evidence="2"/>
<dbReference type="SFLD" id="SFLDS00003">
    <property type="entry name" value="Haloacid_Dehalogenase"/>
    <property type="match status" value="1"/>
</dbReference>
<gene>
    <name evidence="2" type="primary">yihX</name>
    <name evidence="2" type="ORF">RIdsm_04690</name>
    <name evidence="1" type="ORF">XM52_02885</name>
</gene>
<proteinExistence type="predicted"/>
<dbReference type="InterPro" id="IPR023214">
    <property type="entry name" value="HAD_sf"/>
</dbReference>
<evidence type="ECO:0000313" key="3">
    <source>
        <dbReference type="Proteomes" id="UP000051401"/>
    </source>
</evidence>
<evidence type="ECO:0000313" key="1">
    <source>
        <dbReference type="EMBL" id="KRS19791.1"/>
    </source>
</evidence>
<dbReference type="Gene3D" id="1.10.150.240">
    <property type="entry name" value="Putative phosphatase, domain 2"/>
    <property type="match status" value="1"/>
</dbReference>
<keyword evidence="3" id="KW-1185">Reference proteome</keyword>
<keyword evidence="2" id="KW-0378">Hydrolase</keyword>
<dbReference type="SUPFAM" id="SSF56784">
    <property type="entry name" value="HAD-like"/>
    <property type="match status" value="1"/>
</dbReference>
<dbReference type="Gene3D" id="3.40.50.1000">
    <property type="entry name" value="HAD superfamily/HAD-like"/>
    <property type="match status" value="1"/>
</dbReference>
<dbReference type="InterPro" id="IPR006439">
    <property type="entry name" value="HAD-SF_hydro_IA"/>
</dbReference>
<dbReference type="EMBL" id="CP031598">
    <property type="protein sequence ID" value="QEW28850.1"/>
    <property type="molecule type" value="Genomic_DNA"/>
</dbReference>
<dbReference type="GO" id="GO:0016787">
    <property type="term" value="F:hydrolase activity"/>
    <property type="evidence" value="ECO:0007669"/>
    <property type="project" value="UniProtKB-KW"/>
</dbReference>
<dbReference type="EMBL" id="LAXI01000001">
    <property type="protein sequence ID" value="KRS19791.1"/>
    <property type="molecule type" value="Genomic_DNA"/>
</dbReference>
<dbReference type="PANTHER" id="PTHR43611:SF3">
    <property type="entry name" value="FLAVIN MONONUCLEOTIDE HYDROLASE 1, CHLOROPLATIC"/>
    <property type="match status" value="1"/>
</dbReference>
<dbReference type="PATRIC" id="fig|540747.5.peg.589"/>
<dbReference type="Proteomes" id="UP000325785">
    <property type="component" value="Chromosome"/>
</dbReference>
<reference evidence="1 3" key="1">
    <citation type="submission" date="2015-04" db="EMBL/GenBank/DDBJ databases">
        <title>The draft genome sequence of Roseovarius indicus B108T.</title>
        <authorList>
            <person name="Li G."/>
            <person name="Lai Q."/>
            <person name="Shao Z."/>
            <person name="Yan P."/>
        </authorList>
    </citation>
    <scope>NUCLEOTIDE SEQUENCE [LARGE SCALE GENOMIC DNA]</scope>
    <source>
        <strain evidence="1 3">B108</strain>
    </source>
</reference>
<dbReference type="Pfam" id="PF00702">
    <property type="entry name" value="Hydrolase"/>
    <property type="match status" value="1"/>
</dbReference>
<dbReference type="AlphaFoldDB" id="A0A0T5PFJ2"/>
<accession>A0A0T5PFJ2</accession>
<dbReference type="PANTHER" id="PTHR43611">
    <property type="entry name" value="ALPHA-D-GLUCOSE 1-PHOSPHATE PHOSPHATASE"/>
    <property type="match status" value="1"/>
</dbReference>
<dbReference type="NCBIfam" id="TIGR01509">
    <property type="entry name" value="HAD-SF-IA-v3"/>
    <property type="match status" value="1"/>
</dbReference>
<protein>
    <submittedName>
        <fullName evidence="2">Alpha-D-glucose-1-phosphate phosphatase YihX</fullName>
        <ecNumber evidence="2">3.1.3.-</ecNumber>
    </submittedName>
    <submittedName>
        <fullName evidence="1">Haloacid dehalogenase</fullName>
    </submittedName>
</protein>
<reference evidence="2 4" key="2">
    <citation type="submission" date="2018-08" db="EMBL/GenBank/DDBJ databases">
        <title>Genetic Globetrotter - A new plasmid hitch-hiking vast phylogenetic and geographic distances.</title>
        <authorList>
            <person name="Vollmers J."/>
            <person name="Petersen J."/>
        </authorList>
    </citation>
    <scope>NUCLEOTIDE SEQUENCE [LARGE SCALE GENOMIC DNA]</scope>
    <source>
        <strain evidence="2 4">DSM 26383</strain>
    </source>
</reference>
<dbReference type="PRINTS" id="PR00413">
    <property type="entry name" value="HADHALOGNASE"/>
</dbReference>